<feature type="transmembrane region" description="Helical" evidence="9">
    <location>
        <begin position="1006"/>
        <end position="1028"/>
    </location>
</feature>
<evidence type="ECO:0000313" key="11">
    <source>
        <dbReference type="EMBL" id="GJE60774.1"/>
    </source>
</evidence>
<dbReference type="NCBIfam" id="TIGR00915">
    <property type="entry name" value="2A0602"/>
    <property type="match status" value="1"/>
</dbReference>
<feature type="transmembrane region" description="Helical" evidence="9">
    <location>
        <begin position="542"/>
        <end position="559"/>
    </location>
</feature>
<evidence type="ECO:0000256" key="2">
    <source>
        <dbReference type="ARBA" id="ARBA00010942"/>
    </source>
</evidence>
<keyword evidence="3 9" id="KW-0813">Transport</keyword>
<evidence type="ECO:0000256" key="5">
    <source>
        <dbReference type="ARBA" id="ARBA00022519"/>
    </source>
</evidence>
<gene>
    <name evidence="11" type="primary">mexB_1</name>
    <name evidence="11" type="ORF">MPOCJGCO_2890</name>
</gene>
<evidence type="ECO:0000313" key="12">
    <source>
        <dbReference type="Proteomes" id="UP001055057"/>
    </source>
</evidence>
<dbReference type="SUPFAM" id="SSF82866">
    <property type="entry name" value="Multidrug efflux transporter AcrB transmembrane domain"/>
    <property type="match status" value="2"/>
</dbReference>
<evidence type="ECO:0000256" key="8">
    <source>
        <dbReference type="ARBA" id="ARBA00023136"/>
    </source>
</evidence>
<feature type="transmembrane region" description="Helical" evidence="9">
    <location>
        <begin position="392"/>
        <end position="413"/>
    </location>
</feature>
<feature type="transmembrane region" description="Helical" evidence="9">
    <location>
        <begin position="12"/>
        <end position="32"/>
    </location>
</feature>
<evidence type="ECO:0000256" key="9">
    <source>
        <dbReference type="RuleBase" id="RU364070"/>
    </source>
</evidence>
<keyword evidence="4" id="KW-1003">Cell membrane</keyword>
<accession>A0ABQ4U0V0</accession>
<dbReference type="PRINTS" id="PR00702">
    <property type="entry name" value="ACRIFLAVINRP"/>
</dbReference>
<dbReference type="EMBL" id="BPRB01000163">
    <property type="protein sequence ID" value="GJE60774.1"/>
    <property type="molecule type" value="Genomic_DNA"/>
</dbReference>
<dbReference type="Pfam" id="PF00873">
    <property type="entry name" value="ACR_tran"/>
    <property type="match status" value="1"/>
</dbReference>
<feature type="transmembrane region" description="Helical" evidence="9">
    <location>
        <begin position="340"/>
        <end position="359"/>
    </location>
</feature>
<dbReference type="InterPro" id="IPR004764">
    <property type="entry name" value="MdtF-like"/>
</dbReference>
<dbReference type="InterPro" id="IPR027463">
    <property type="entry name" value="AcrB_DN_DC_subdom"/>
</dbReference>
<dbReference type="InterPro" id="IPR001036">
    <property type="entry name" value="Acrflvin-R"/>
</dbReference>
<proteinExistence type="inferred from homology"/>
<dbReference type="PANTHER" id="PTHR32063">
    <property type="match status" value="1"/>
</dbReference>
<keyword evidence="7 9" id="KW-1133">Transmembrane helix</keyword>
<feature type="transmembrane region" description="Helical" evidence="9">
    <location>
        <begin position="965"/>
        <end position="986"/>
    </location>
</feature>
<dbReference type="RefSeq" id="WP_147812796.1">
    <property type="nucleotide sequence ID" value="NZ_BPRB01000163.1"/>
</dbReference>
<protein>
    <recommendedName>
        <fullName evidence="9">Efflux pump membrane transporter</fullName>
    </recommendedName>
</protein>
<dbReference type="Gene3D" id="3.30.70.1430">
    <property type="entry name" value="Multidrug efflux transporter AcrB pore domain"/>
    <property type="match status" value="2"/>
</dbReference>
<dbReference type="NCBIfam" id="NF000282">
    <property type="entry name" value="RND_permease_1"/>
    <property type="match status" value="1"/>
</dbReference>
<feature type="region of interest" description="Disordered" evidence="10">
    <location>
        <begin position="1034"/>
        <end position="1057"/>
    </location>
</feature>
<reference evidence="11" key="1">
    <citation type="journal article" date="2021" name="Front. Microbiol.">
        <title>Comprehensive Comparative Genomics and Phenotyping of Methylobacterium Species.</title>
        <authorList>
            <person name="Alessa O."/>
            <person name="Ogura Y."/>
            <person name="Fujitani Y."/>
            <person name="Takami H."/>
            <person name="Hayashi T."/>
            <person name="Sahin N."/>
            <person name="Tani A."/>
        </authorList>
    </citation>
    <scope>NUCLEOTIDE SEQUENCE</scope>
    <source>
        <strain evidence="11">DSM 23632</strain>
    </source>
</reference>
<reference evidence="11" key="2">
    <citation type="submission" date="2021-08" db="EMBL/GenBank/DDBJ databases">
        <authorList>
            <person name="Tani A."/>
            <person name="Ola A."/>
            <person name="Ogura Y."/>
            <person name="Katsura K."/>
            <person name="Hayashi T."/>
        </authorList>
    </citation>
    <scope>NUCLEOTIDE SEQUENCE</scope>
    <source>
        <strain evidence="11">DSM 23632</strain>
    </source>
</reference>
<sequence>MTRFFIERPIFAWAISIFIMLVGAISIAFLPVSQYPDVAPVTIQVTAVYPGAPPERLYDGVTRIIEEELNGIPGLMYFESTSDTSGQAQIMASFAPGSDPSKSTVAVQNRIKRIEARLPRAVTQQGVIVEEASTSFLQFVVVSSRDGSLSESDLGDLAARRILGELRRVPGVGRAILFSSEKALRIWIDPMKLVGFNMTPGDVTTAVGAQNAQVASGLVGAQPAKQGQRIAASVLVKGQLTTVAEFEEIVLRANPDGSLVRLRDVAEVELAGQSYTMQTRLDGRPAAGIGIQLAPGGNALAAATGVKDKIAQLQRTLPANVSVTVPYDTTPFVEVSIRKVLMTLAEAMALVFAVMFLFLQNVRYTVIPTIVVPVALLGTCGALLAAGFSINVLTMFGMVLAIGILVDDAIVVLENVERIMSEEGLSPREATRKAMGQITGAIIGITSVLIAVFVPLAFFPGSVGVIYRQFAVSMATSIAFSAFLALSLTPALCATLLKPVEAGHGHANKGGFFGWFNRRFHSGTLAYRAGVAGMLRRPVRSLLVYAALVAALGWGYVRMPSSFLPIEDQGYVIVDAQTPPESATGRTLDVAERIEEHFEAEPAVAARVTLLGFGFSGQGQNAAITFVTLKDWKERGPKDGAGAISARANAVLGGLPDAIAMALSPPAIEALGNSSGFAFRLQDKAQQGYAALAAARDQLLKAASQSPVLAGVYVEGLPTAPQIELSLDRQKASALGVTFADINDALSTSLGSAYVNDFPNQARMQRVIVQAEAGRRMKAEDLLDLHVRNAKGQMVPLQSFASIAWTMGPAQVVGFNGYPSIKISGSAAPGFASGDAMAEMERLAGQLPAGFDYAWTGQSLQEKLSGSQAVYLLALALFCVFLCLAALYESWSIPLAVLLVVPTGVVGAVFAMLLRDMPNDVYFKVGLITVIGLTAKNAILIIEVAKELVAQGRPVREAALEACELRFRPIVMTSFAFILGVVPLAVATGASMNSQRAIGTGVLGGMITATVLAVFVTPLFYVLIASAFRGRPRATSPRAADETMSLPSNIDMTRGVR</sequence>
<evidence type="ECO:0000256" key="4">
    <source>
        <dbReference type="ARBA" id="ARBA00022475"/>
    </source>
</evidence>
<feature type="transmembrane region" description="Helical" evidence="9">
    <location>
        <begin position="434"/>
        <end position="458"/>
    </location>
</feature>
<comment type="similarity">
    <text evidence="2 9">Belongs to the resistance-nodulation-cell division (RND) (TC 2.A.6) family.</text>
</comment>
<keyword evidence="12" id="KW-1185">Reference proteome</keyword>
<comment type="subcellular location">
    <subcellularLocation>
        <location evidence="1 9">Cell inner membrane</location>
        <topology evidence="1 9">Multi-pass membrane protein</topology>
    </subcellularLocation>
</comment>
<evidence type="ECO:0000256" key="3">
    <source>
        <dbReference type="ARBA" id="ARBA00022448"/>
    </source>
</evidence>
<name>A0ABQ4U0V0_9HYPH</name>
<keyword evidence="8 9" id="KW-0472">Membrane</keyword>
<comment type="caution">
    <text evidence="11">The sequence shown here is derived from an EMBL/GenBank/DDBJ whole genome shotgun (WGS) entry which is preliminary data.</text>
</comment>
<feature type="transmembrane region" description="Helical" evidence="9">
    <location>
        <begin position="921"/>
        <end position="944"/>
    </location>
</feature>
<dbReference type="Gene3D" id="3.30.70.1320">
    <property type="entry name" value="Multidrug efflux transporter AcrB pore domain like"/>
    <property type="match status" value="1"/>
</dbReference>
<feature type="transmembrane region" description="Helical" evidence="9">
    <location>
        <begin position="895"/>
        <end position="915"/>
    </location>
</feature>
<dbReference type="Gene3D" id="3.30.70.1440">
    <property type="entry name" value="Multidrug efflux transporter AcrB pore domain"/>
    <property type="match status" value="1"/>
</dbReference>
<feature type="transmembrane region" description="Helical" evidence="9">
    <location>
        <begin position="366"/>
        <end position="386"/>
    </location>
</feature>
<dbReference type="Proteomes" id="UP001055057">
    <property type="component" value="Unassembled WGS sequence"/>
</dbReference>
<dbReference type="PANTHER" id="PTHR32063:SF10">
    <property type="entry name" value="EFFLUX PUMP MEMBRANE TRANSPORTER"/>
    <property type="match status" value="1"/>
</dbReference>
<organism evidence="11 12">
    <name type="scientific">Methylobacterium trifolii</name>
    <dbReference type="NCBI Taxonomy" id="1003092"/>
    <lineage>
        <taxon>Bacteria</taxon>
        <taxon>Pseudomonadati</taxon>
        <taxon>Pseudomonadota</taxon>
        <taxon>Alphaproteobacteria</taxon>
        <taxon>Hyphomicrobiales</taxon>
        <taxon>Methylobacteriaceae</taxon>
        <taxon>Methylobacterium</taxon>
    </lineage>
</organism>
<dbReference type="Gene3D" id="3.30.2090.10">
    <property type="entry name" value="Multidrug efflux transporter AcrB TolC docking domain, DN and DC subdomains"/>
    <property type="match status" value="2"/>
</dbReference>
<dbReference type="Gene3D" id="1.20.1640.10">
    <property type="entry name" value="Multidrug efflux transporter AcrB transmembrane domain"/>
    <property type="match status" value="2"/>
</dbReference>
<feature type="transmembrane region" description="Helical" evidence="9">
    <location>
        <begin position="470"/>
        <end position="497"/>
    </location>
</feature>
<keyword evidence="6 9" id="KW-0812">Transmembrane</keyword>
<dbReference type="SUPFAM" id="SSF82693">
    <property type="entry name" value="Multidrug efflux transporter AcrB pore domain, PN1, PN2, PC1 and PC2 subdomains"/>
    <property type="match status" value="3"/>
</dbReference>
<keyword evidence="5 9" id="KW-0997">Cell inner membrane</keyword>
<evidence type="ECO:0000256" key="6">
    <source>
        <dbReference type="ARBA" id="ARBA00022692"/>
    </source>
</evidence>
<evidence type="ECO:0000256" key="1">
    <source>
        <dbReference type="ARBA" id="ARBA00004429"/>
    </source>
</evidence>
<evidence type="ECO:0000256" key="7">
    <source>
        <dbReference type="ARBA" id="ARBA00022989"/>
    </source>
</evidence>
<evidence type="ECO:0000256" key="10">
    <source>
        <dbReference type="SAM" id="MobiDB-lite"/>
    </source>
</evidence>
<dbReference type="SUPFAM" id="SSF82714">
    <property type="entry name" value="Multidrug efflux transporter AcrB TolC docking domain, DN and DC subdomains"/>
    <property type="match status" value="2"/>
</dbReference>
<feature type="transmembrane region" description="Helical" evidence="9">
    <location>
        <begin position="869"/>
        <end position="888"/>
    </location>
</feature>